<proteinExistence type="predicted"/>
<sequence>MPMHNQRPLLPAPVRVAAVLLQVELAPPPEALRPGGQPLEALPQQVRQLASLGFQPPP</sequence>
<protein>
    <submittedName>
        <fullName evidence="1">Uncharacterized protein</fullName>
    </submittedName>
</protein>
<dbReference type="RefSeq" id="WP_157090414.1">
    <property type="nucleotide sequence ID" value="NZ_JBHSMX010000010.1"/>
</dbReference>
<evidence type="ECO:0000313" key="1">
    <source>
        <dbReference type="EMBL" id="MFC5520214.1"/>
    </source>
</evidence>
<dbReference type="Proteomes" id="UP001596084">
    <property type="component" value="Unassembled WGS sequence"/>
</dbReference>
<keyword evidence="2" id="KW-1185">Reference proteome</keyword>
<gene>
    <name evidence="1" type="ORF">ACFPP7_04690</name>
</gene>
<name>A0ABW0Q5R3_9BURK</name>
<reference evidence="2" key="1">
    <citation type="journal article" date="2019" name="Int. J. Syst. Evol. Microbiol.">
        <title>The Global Catalogue of Microorganisms (GCM) 10K type strain sequencing project: providing services to taxonomists for standard genome sequencing and annotation.</title>
        <authorList>
            <consortium name="The Broad Institute Genomics Platform"/>
            <consortium name="The Broad Institute Genome Sequencing Center for Infectious Disease"/>
            <person name="Wu L."/>
            <person name="Ma J."/>
        </authorList>
    </citation>
    <scope>NUCLEOTIDE SEQUENCE [LARGE SCALE GENOMIC DNA]</scope>
    <source>
        <strain evidence="2">CGMCC 4.7277</strain>
    </source>
</reference>
<comment type="caution">
    <text evidence="1">The sequence shown here is derived from an EMBL/GenBank/DDBJ whole genome shotgun (WGS) entry which is preliminary data.</text>
</comment>
<dbReference type="EMBL" id="JBHSMX010000010">
    <property type="protein sequence ID" value="MFC5520214.1"/>
    <property type="molecule type" value="Genomic_DNA"/>
</dbReference>
<organism evidence="1 2">
    <name type="scientific">Polaromonas jejuensis</name>
    <dbReference type="NCBI Taxonomy" id="457502"/>
    <lineage>
        <taxon>Bacteria</taxon>
        <taxon>Pseudomonadati</taxon>
        <taxon>Pseudomonadota</taxon>
        <taxon>Betaproteobacteria</taxon>
        <taxon>Burkholderiales</taxon>
        <taxon>Comamonadaceae</taxon>
        <taxon>Polaromonas</taxon>
    </lineage>
</organism>
<accession>A0ABW0Q5R3</accession>
<evidence type="ECO:0000313" key="2">
    <source>
        <dbReference type="Proteomes" id="UP001596084"/>
    </source>
</evidence>